<dbReference type="Proteomes" id="UP000295447">
    <property type="component" value="Unassembled WGS sequence"/>
</dbReference>
<evidence type="ECO:0000313" key="10">
    <source>
        <dbReference type="EMBL" id="TDW19011.1"/>
    </source>
</evidence>
<keyword evidence="11" id="KW-1185">Reference proteome</keyword>
<reference evidence="10 11" key="1">
    <citation type="submission" date="2019-03" db="EMBL/GenBank/DDBJ databases">
        <title>Genomic Encyclopedia of Type Strains, Phase III (KMG-III): the genomes of soil and plant-associated and newly described type strains.</title>
        <authorList>
            <person name="Whitman W."/>
        </authorList>
    </citation>
    <scope>NUCLEOTIDE SEQUENCE [LARGE SCALE GENOMIC DNA]</scope>
    <source>
        <strain evidence="10 11">VKM Ac-2570</strain>
    </source>
</reference>
<gene>
    <name evidence="10" type="ORF">EV650_5614</name>
</gene>
<dbReference type="EMBL" id="SODF01000002">
    <property type="protein sequence ID" value="TDW19011.1"/>
    <property type="molecule type" value="Genomic_DNA"/>
</dbReference>
<dbReference type="OrthoDB" id="9813719at2"/>
<organism evidence="10 11">
    <name type="scientific">Kribbella kalugense</name>
    <dbReference type="NCBI Taxonomy" id="2512221"/>
    <lineage>
        <taxon>Bacteria</taxon>
        <taxon>Bacillati</taxon>
        <taxon>Actinomycetota</taxon>
        <taxon>Actinomycetes</taxon>
        <taxon>Propionibacteriales</taxon>
        <taxon>Kribbellaceae</taxon>
        <taxon>Kribbella</taxon>
    </lineage>
</organism>
<keyword evidence="3" id="KW-0547">Nucleotide-binding</keyword>
<dbReference type="PANTHER" id="PTHR39560:SF1">
    <property type="entry name" value="PROTEIN ADENYLYLTRANSFERASE FIC-RELATED"/>
    <property type="match status" value="1"/>
</dbReference>
<dbReference type="InterPro" id="IPR003812">
    <property type="entry name" value="Fido"/>
</dbReference>
<dbReference type="Gene3D" id="1.10.3290.10">
    <property type="entry name" value="Fido-like domain"/>
    <property type="match status" value="1"/>
</dbReference>
<evidence type="ECO:0000313" key="11">
    <source>
        <dbReference type="Proteomes" id="UP000295447"/>
    </source>
</evidence>
<comment type="caution">
    <text evidence="10">The sequence shown here is derived from an EMBL/GenBank/DDBJ whole genome shotgun (WGS) entry which is preliminary data.</text>
</comment>
<proteinExistence type="predicted"/>
<evidence type="ECO:0000256" key="7">
    <source>
        <dbReference type="ARBA" id="ARBA00048696"/>
    </source>
</evidence>
<keyword evidence="1" id="KW-0808">Transferase</keyword>
<dbReference type="InterPro" id="IPR036597">
    <property type="entry name" value="Fido-like_dom_sf"/>
</dbReference>
<evidence type="ECO:0000256" key="2">
    <source>
        <dbReference type="ARBA" id="ARBA00022695"/>
    </source>
</evidence>
<evidence type="ECO:0000256" key="4">
    <source>
        <dbReference type="ARBA" id="ARBA00022840"/>
    </source>
</evidence>
<evidence type="ECO:0000256" key="8">
    <source>
        <dbReference type="SAM" id="MobiDB-lite"/>
    </source>
</evidence>
<feature type="region of interest" description="Disordered" evidence="8">
    <location>
        <begin position="224"/>
        <end position="261"/>
    </location>
</feature>
<accession>A0A4R7ZQF1</accession>
<dbReference type="Pfam" id="PF02661">
    <property type="entry name" value="Fic"/>
    <property type="match status" value="1"/>
</dbReference>
<feature type="compositionally biased region" description="Basic and acidic residues" evidence="8">
    <location>
        <begin position="239"/>
        <end position="255"/>
    </location>
</feature>
<sequence>MADESEKQRWDAYFIRPHSNVLRNKLGLRNYEKLRIAEYKIRALRQLDIERGDVEIPRTFDAAHLRALHRHLLGDVYEWAGEFRDTAVFKGEKGFLAYQELATWLDDVGGRVRGLDWSTMARREFVENISAVYADVNVAHPFREGNGVACKLFISQLSELSPYEIRYDRVSKERWDQAAGATLPPGRIATGANPWPMYAVFERITFEREAPAGLAEAARLHASAYPEQRVGSQPTATRELGEQPERNRPHGEQNHNGHSLA</sequence>
<comment type="catalytic activity">
    <reaction evidence="7">
        <text>L-tyrosyl-[protein] + ATP = O-(5'-adenylyl)-L-tyrosyl-[protein] + diphosphate</text>
        <dbReference type="Rhea" id="RHEA:54288"/>
        <dbReference type="Rhea" id="RHEA-COMP:10136"/>
        <dbReference type="Rhea" id="RHEA-COMP:13846"/>
        <dbReference type="ChEBI" id="CHEBI:30616"/>
        <dbReference type="ChEBI" id="CHEBI:33019"/>
        <dbReference type="ChEBI" id="CHEBI:46858"/>
        <dbReference type="ChEBI" id="CHEBI:83624"/>
        <dbReference type="EC" id="2.7.7.108"/>
    </reaction>
</comment>
<dbReference type="AlphaFoldDB" id="A0A4R7ZQF1"/>
<evidence type="ECO:0000256" key="3">
    <source>
        <dbReference type="ARBA" id="ARBA00022741"/>
    </source>
</evidence>
<protein>
    <recommendedName>
        <fullName evidence="5">protein adenylyltransferase</fullName>
        <ecNumber evidence="5">2.7.7.108</ecNumber>
    </recommendedName>
</protein>
<comment type="catalytic activity">
    <reaction evidence="6">
        <text>L-threonyl-[protein] + ATP = 3-O-(5'-adenylyl)-L-threonyl-[protein] + diphosphate</text>
        <dbReference type="Rhea" id="RHEA:54292"/>
        <dbReference type="Rhea" id="RHEA-COMP:11060"/>
        <dbReference type="Rhea" id="RHEA-COMP:13847"/>
        <dbReference type="ChEBI" id="CHEBI:30013"/>
        <dbReference type="ChEBI" id="CHEBI:30616"/>
        <dbReference type="ChEBI" id="CHEBI:33019"/>
        <dbReference type="ChEBI" id="CHEBI:138113"/>
        <dbReference type="EC" id="2.7.7.108"/>
    </reaction>
</comment>
<dbReference type="PANTHER" id="PTHR39560">
    <property type="entry name" value="PROTEIN ADENYLYLTRANSFERASE FIC-RELATED"/>
    <property type="match status" value="1"/>
</dbReference>
<dbReference type="PROSITE" id="PS51459">
    <property type="entry name" value="FIDO"/>
    <property type="match status" value="1"/>
</dbReference>
<evidence type="ECO:0000256" key="1">
    <source>
        <dbReference type="ARBA" id="ARBA00022679"/>
    </source>
</evidence>
<dbReference type="RefSeq" id="WP_134121920.1">
    <property type="nucleotide sequence ID" value="NZ_SODF01000002.1"/>
</dbReference>
<dbReference type="EC" id="2.7.7.108" evidence="5"/>
<keyword evidence="4" id="KW-0067">ATP-binding</keyword>
<evidence type="ECO:0000259" key="9">
    <source>
        <dbReference type="PROSITE" id="PS51459"/>
    </source>
</evidence>
<dbReference type="GO" id="GO:0070733">
    <property type="term" value="F:AMPylase activity"/>
    <property type="evidence" value="ECO:0007669"/>
    <property type="project" value="UniProtKB-EC"/>
</dbReference>
<name>A0A4R7ZQF1_9ACTN</name>
<dbReference type="SUPFAM" id="SSF140931">
    <property type="entry name" value="Fic-like"/>
    <property type="match status" value="1"/>
</dbReference>
<dbReference type="GO" id="GO:0051302">
    <property type="term" value="P:regulation of cell division"/>
    <property type="evidence" value="ECO:0007669"/>
    <property type="project" value="TreeGrafter"/>
</dbReference>
<keyword evidence="2" id="KW-0548">Nucleotidyltransferase</keyword>
<dbReference type="GO" id="GO:0005524">
    <property type="term" value="F:ATP binding"/>
    <property type="evidence" value="ECO:0007669"/>
    <property type="project" value="UniProtKB-KW"/>
</dbReference>
<evidence type="ECO:0000256" key="5">
    <source>
        <dbReference type="ARBA" id="ARBA00034531"/>
    </source>
</evidence>
<evidence type="ECO:0000256" key="6">
    <source>
        <dbReference type="ARBA" id="ARBA00047939"/>
    </source>
</evidence>
<feature type="domain" description="Fido" evidence="9">
    <location>
        <begin position="60"/>
        <end position="201"/>
    </location>
</feature>